<evidence type="ECO:0000259" key="5">
    <source>
        <dbReference type="PROSITE" id="PS51194"/>
    </source>
</evidence>
<dbReference type="PANTHER" id="PTHR10799">
    <property type="entry name" value="SNF2/RAD54 HELICASE FAMILY"/>
    <property type="match status" value="1"/>
</dbReference>
<comment type="caution">
    <text evidence="6">The sequence shown here is derived from an EMBL/GenBank/DDBJ whole genome shotgun (WGS) entry which is preliminary data.</text>
</comment>
<dbReference type="EMBL" id="QRDY01000004">
    <property type="protein sequence ID" value="RED63142.1"/>
    <property type="molecule type" value="Genomic_DNA"/>
</dbReference>
<evidence type="ECO:0000313" key="6">
    <source>
        <dbReference type="EMBL" id="RED63142.1"/>
    </source>
</evidence>
<keyword evidence="7" id="KW-1185">Reference proteome</keyword>
<reference evidence="6 7" key="1">
    <citation type="submission" date="2018-07" db="EMBL/GenBank/DDBJ databases">
        <title>Genomic Encyclopedia of Type Strains, Phase III (KMG-III): the genomes of soil and plant-associated and newly described type strains.</title>
        <authorList>
            <person name="Whitman W."/>
        </authorList>
    </citation>
    <scope>NUCLEOTIDE SEQUENCE [LARGE SCALE GENOMIC DNA]</scope>
    <source>
        <strain evidence="6 7">CECT 8236</strain>
    </source>
</reference>
<dbReference type="InterPro" id="IPR049730">
    <property type="entry name" value="SNF2/RAD54-like_C"/>
</dbReference>
<proteinExistence type="predicted"/>
<gene>
    <name evidence="6" type="ORF">DFP95_104136</name>
</gene>
<dbReference type="PROSITE" id="PS50966">
    <property type="entry name" value="ZF_SWIM"/>
    <property type="match status" value="1"/>
</dbReference>
<dbReference type="SUPFAM" id="SSF52540">
    <property type="entry name" value="P-loop containing nucleoside triphosphate hydrolases"/>
    <property type="match status" value="2"/>
</dbReference>
<keyword evidence="2" id="KW-0479">Metal-binding</keyword>
<dbReference type="AlphaFoldDB" id="A0A3D9IN12"/>
<evidence type="ECO:0000256" key="1">
    <source>
        <dbReference type="ARBA" id="ARBA00022801"/>
    </source>
</evidence>
<keyword evidence="2" id="KW-0862">Zinc</keyword>
<keyword evidence="1" id="KW-0378">Hydrolase</keyword>
<dbReference type="GO" id="GO:0016787">
    <property type="term" value="F:hydrolase activity"/>
    <property type="evidence" value="ECO:0007669"/>
    <property type="project" value="UniProtKB-KW"/>
</dbReference>
<feature type="domain" description="SWIM-type" evidence="3">
    <location>
        <begin position="53"/>
        <end position="92"/>
    </location>
</feature>
<keyword evidence="6" id="KW-0547">Nucleotide-binding</keyword>
<feature type="domain" description="Helicase ATP-binding" evidence="4">
    <location>
        <begin position="670"/>
        <end position="833"/>
    </location>
</feature>
<dbReference type="GO" id="GO:0005524">
    <property type="term" value="F:ATP binding"/>
    <property type="evidence" value="ECO:0007669"/>
    <property type="project" value="InterPro"/>
</dbReference>
<dbReference type="RefSeq" id="WP_115992431.1">
    <property type="nucleotide sequence ID" value="NZ_QRDY01000004.1"/>
</dbReference>
<dbReference type="Gene3D" id="3.40.50.300">
    <property type="entry name" value="P-loop containing nucleotide triphosphate hydrolases"/>
    <property type="match status" value="1"/>
</dbReference>
<dbReference type="SMART" id="SM00487">
    <property type="entry name" value="DEXDc"/>
    <property type="match status" value="1"/>
</dbReference>
<dbReference type="InterPro" id="IPR027417">
    <property type="entry name" value="P-loop_NTPase"/>
</dbReference>
<dbReference type="Pfam" id="PF00176">
    <property type="entry name" value="SNF2-rel_dom"/>
    <property type="match status" value="1"/>
</dbReference>
<evidence type="ECO:0000313" key="7">
    <source>
        <dbReference type="Proteomes" id="UP000256869"/>
    </source>
</evidence>
<dbReference type="SMART" id="SM00490">
    <property type="entry name" value="HELICc"/>
    <property type="match status" value="1"/>
</dbReference>
<dbReference type="InterPro" id="IPR013663">
    <property type="entry name" value="Helicase_SWF/SNF/SWI_bac"/>
</dbReference>
<feature type="domain" description="Helicase C-terminal" evidence="5">
    <location>
        <begin position="943"/>
        <end position="1104"/>
    </location>
</feature>
<dbReference type="Pfam" id="PF04434">
    <property type="entry name" value="SWIM"/>
    <property type="match status" value="1"/>
</dbReference>
<evidence type="ECO:0000259" key="3">
    <source>
        <dbReference type="PROSITE" id="PS50966"/>
    </source>
</evidence>
<dbReference type="CDD" id="cd18793">
    <property type="entry name" value="SF2_C_SNF"/>
    <property type="match status" value="1"/>
</dbReference>
<name>A0A3D9IN12_9BACL</name>
<protein>
    <submittedName>
        <fullName evidence="6">SNF2 family DNA or RNA helicase</fullName>
    </submittedName>
</protein>
<dbReference type="Pfam" id="PF08455">
    <property type="entry name" value="SNF2_assoc"/>
    <property type="match status" value="1"/>
</dbReference>
<dbReference type="InterPro" id="IPR000330">
    <property type="entry name" value="SNF2_N"/>
</dbReference>
<dbReference type="OrthoDB" id="9760715at2"/>
<dbReference type="InterPro" id="IPR038718">
    <property type="entry name" value="SNF2-like_sf"/>
</dbReference>
<keyword evidence="2" id="KW-0863">Zinc-finger</keyword>
<dbReference type="GO" id="GO:0004386">
    <property type="term" value="F:helicase activity"/>
    <property type="evidence" value="ECO:0007669"/>
    <property type="project" value="UniProtKB-KW"/>
</dbReference>
<dbReference type="PROSITE" id="PS51192">
    <property type="entry name" value="HELICASE_ATP_BIND_1"/>
    <property type="match status" value="1"/>
</dbReference>
<keyword evidence="6" id="KW-0067">ATP-binding</keyword>
<dbReference type="GO" id="GO:0008270">
    <property type="term" value="F:zinc ion binding"/>
    <property type="evidence" value="ECO:0007669"/>
    <property type="project" value="UniProtKB-KW"/>
</dbReference>
<dbReference type="PROSITE" id="PS51194">
    <property type="entry name" value="HELICASE_CTER"/>
    <property type="match status" value="1"/>
</dbReference>
<evidence type="ECO:0000256" key="2">
    <source>
        <dbReference type="PROSITE-ProRule" id="PRU00325"/>
    </source>
</evidence>
<accession>A0A3D9IN12</accession>
<dbReference type="InterPro" id="IPR014001">
    <property type="entry name" value="Helicase_ATP-bd"/>
</dbReference>
<dbReference type="InterPro" id="IPR001650">
    <property type="entry name" value="Helicase_C-like"/>
</dbReference>
<sequence>MSFQLTKRVIKLLCGPFAYERGETYYRAGNVTITDYDQESSVYRATVKGNVSYRVLIEIDVNGDVDAKCVCPASESSPKYCKHIAAALLNIHDVQNSGKTPVRAYPSLLDGNSGLLTPRSYATLPIRASTGISSPSDEGITNEMLELFVAKPSRPGSGRRQLFDNRETLDVELTISPFPYGYRKYMFGVELKVGSKRLYIVQKIREFLDRVNRGESYVFSKHFTYDPRLHSFSQDNDAVIRQLVEIYRNEKLYRETSSIYSAHANHLSGDRMLLVPPASWNAIYPLLADAPNIQLDHDGQNYVGIRISDESIPLTFDFDRVLPEEGQGYRLAVQGLDRITVMEPYGIILAGGKLLKRKTDQCKRLSDLKQMFEASNRNQVIIAPTQMEPFMEQVIPGLMKLGSVHIAEAVSQRIERHPLKAKLYLDRLRDRLLAGLEFQYGDIIFNPLEGTNKSRGSDRILMRDVDQEARILELMEQSDFAKTESGYFMDDEEEQYDFLYHIIPQLEKLLQVYATTAVKSRLFVPNAPPKVQIDVDERTDWLEIKFEFEGIPENAIRHILKSLDEKRRYYKLPNGALLPLENTDYEEINRLMNEIGVPKDALTGSEFRVPIVRGLHVMDADRHGQAVKFGKSFRKLLDNMRNPDNLDFSVPDSLSSVLRDYQKFGYQWLKTLAHYRFGGILADDMGLGKTLQSIAYLVSVLPEIRAQKVPAIIVCPASLMYNWRNELKKFAPEVRAVIADGSKSERELILSRLSETDVLITSYPLLRRDVESYANPSFHTLFLDEAQAFKNHATQTAHAVKSIQARYRFALTGTPIENAIEELWSIYDAVFPELFQDRRSFNELTRETVAKRIRPFLLRRLKKDVLKELPDKIESLQASELLPEQKKLYLAYLAQLQKETLKHLNEDGFNKHRIKILAGLTRLRQLCCHPALFVEGYEGSSAKFEQLLEIIEECRSAGKRLLVFSQFTEMLGIIGRELGYQGIPFFYLDGSTPSSERVELCDKFNDGERDLFLISLKAGGTGLNLTGADTVILYDLWWNPAVEQQAADRAHRMGQKNVVQVLRLITQGTVEDKMYALQQRKKNLIDEVIQPGQEALSTMTEQEVREILMLG</sequence>
<dbReference type="FunFam" id="3.40.50.300:FF:000533">
    <property type="entry name" value="Helicase, Snf2 family"/>
    <property type="match status" value="1"/>
</dbReference>
<dbReference type="Pfam" id="PF00271">
    <property type="entry name" value="Helicase_C"/>
    <property type="match status" value="1"/>
</dbReference>
<evidence type="ECO:0000259" key="4">
    <source>
        <dbReference type="PROSITE" id="PS51192"/>
    </source>
</evidence>
<keyword evidence="6" id="KW-0347">Helicase</keyword>
<dbReference type="Proteomes" id="UP000256869">
    <property type="component" value="Unassembled WGS sequence"/>
</dbReference>
<dbReference type="InterPro" id="IPR007527">
    <property type="entry name" value="Znf_SWIM"/>
</dbReference>
<organism evidence="6 7">
    <name type="scientific">Cohnella lupini</name>
    <dbReference type="NCBI Taxonomy" id="1294267"/>
    <lineage>
        <taxon>Bacteria</taxon>
        <taxon>Bacillati</taxon>
        <taxon>Bacillota</taxon>
        <taxon>Bacilli</taxon>
        <taxon>Bacillales</taxon>
        <taxon>Paenibacillaceae</taxon>
        <taxon>Cohnella</taxon>
    </lineage>
</organism>
<dbReference type="Gene3D" id="3.40.50.10810">
    <property type="entry name" value="Tandem AAA-ATPase domain"/>
    <property type="match status" value="1"/>
</dbReference>